<evidence type="ECO:0000256" key="1">
    <source>
        <dbReference type="ARBA" id="ARBA00004496"/>
    </source>
</evidence>
<dbReference type="Gene3D" id="4.10.60.30">
    <property type="entry name" value="Nanos, RNA-binding domain"/>
    <property type="match status" value="1"/>
</dbReference>
<evidence type="ECO:0000313" key="12">
    <source>
        <dbReference type="Proteomes" id="UP001549921"/>
    </source>
</evidence>
<evidence type="ECO:0000256" key="6">
    <source>
        <dbReference type="ARBA" id="ARBA00022845"/>
    </source>
</evidence>
<dbReference type="GO" id="GO:0005737">
    <property type="term" value="C:cytoplasm"/>
    <property type="evidence" value="ECO:0007669"/>
    <property type="project" value="UniProtKB-SubCell"/>
</dbReference>
<dbReference type="EMBL" id="JBEDNZ010000003">
    <property type="protein sequence ID" value="KAL0849697.1"/>
    <property type="molecule type" value="Genomic_DNA"/>
</dbReference>
<evidence type="ECO:0000259" key="10">
    <source>
        <dbReference type="PROSITE" id="PS51522"/>
    </source>
</evidence>
<evidence type="ECO:0000256" key="5">
    <source>
        <dbReference type="ARBA" id="ARBA00022833"/>
    </source>
</evidence>
<gene>
    <name evidence="11" type="ORF">ABMA28_011661</name>
</gene>
<evidence type="ECO:0000256" key="3">
    <source>
        <dbReference type="ARBA" id="ARBA00022723"/>
    </source>
</evidence>
<keyword evidence="7 8" id="KW-0694">RNA-binding</keyword>
<dbReference type="GO" id="GO:0008270">
    <property type="term" value="F:zinc ion binding"/>
    <property type="evidence" value="ECO:0007669"/>
    <property type="project" value="UniProtKB-KW"/>
</dbReference>
<evidence type="ECO:0000256" key="8">
    <source>
        <dbReference type="PROSITE-ProRule" id="PRU00855"/>
    </source>
</evidence>
<dbReference type="InterPro" id="IPR038129">
    <property type="entry name" value="Nanos_sf"/>
</dbReference>
<comment type="similarity">
    <text evidence="8">Belongs to the nanos family.</text>
</comment>
<proteinExistence type="inferred from homology"/>
<dbReference type="GO" id="GO:0006417">
    <property type="term" value="P:regulation of translation"/>
    <property type="evidence" value="ECO:0007669"/>
    <property type="project" value="UniProtKB-UniRule"/>
</dbReference>
<dbReference type="InterPro" id="IPR008705">
    <property type="entry name" value="Nanos/Xcar2"/>
</dbReference>
<keyword evidence="5" id="KW-0862">Zinc</keyword>
<evidence type="ECO:0000256" key="7">
    <source>
        <dbReference type="ARBA" id="ARBA00022884"/>
    </source>
</evidence>
<comment type="subcellular location">
    <subcellularLocation>
        <location evidence="1">Cytoplasm</location>
    </subcellularLocation>
</comment>
<feature type="region of interest" description="Disordered" evidence="9">
    <location>
        <begin position="1"/>
        <end position="45"/>
    </location>
</feature>
<evidence type="ECO:0000256" key="9">
    <source>
        <dbReference type="SAM" id="MobiDB-lite"/>
    </source>
</evidence>
<keyword evidence="3" id="KW-0479">Metal-binding</keyword>
<dbReference type="PANTHER" id="PTHR12887">
    <property type="entry name" value="NANOS PROTEIN"/>
    <property type="match status" value="1"/>
</dbReference>
<dbReference type="AlphaFoldDB" id="A0ABD0TKC7"/>
<feature type="domain" description="Nanos-type" evidence="10">
    <location>
        <begin position="190"/>
        <end position="244"/>
    </location>
</feature>
<evidence type="ECO:0000313" key="11">
    <source>
        <dbReference type="EMBL" id="KAL0849697.1"/>
    </source>
</evidence>
<keyword evidence="6 8" id="KW-0810">Translation regulation</keyword>
<dbReference type="GO" id="GO:0003723">
    <property type="term" value="F:RNA binding"/>
    <property type="evidence" value="ECO:0007669"/>
    <property type="project" value="UniProtKB-UniRule"/>
</dbReference>
<dbReference type="Proteomes" id="UP001549921">
    <property type="component" value="Unassembled WGS sequence"/>
</dbReference>
<reference evidence="11 12" key="1">
    <citation type="submission" date="2024-06" db="EMBL/GenBank/DDBJ databases">
        <title>A chromosome-level genome assembly of beet webworm, Loxostege sticticalis.</title>
        <authorList>
            <person name="Zhang Y."/>
        </authorList>
    </citation>
    <scope>NUCLEOTIDE SEQUENCE [LARGE SCALE GENOMIC DNA]</scope>
    <source>
        <strain evidence="11">AQ028</strain>
        <tissue evidence="11">Male pupae</tissue>
    </source>
</reference>
<accession>A0ABD0TKC7</accession>
<evidence type="ECO:0000256" key="2">
    <source>
        <dbReference type="ARBA" id="ARBA00022490"/>
    </source>
</evidence>
<feature type="compositionally biased region" description="Low complexity" evidence="9">
    <location>
        <begin position="1"/>
        <end position="22"/>
    </location>
</feature>
<name>A0ABD0TKC7_LOXSC</name>
<organism evidence="11 12">
    <name type="scientific">Loxostege sticticalis</name>
    <name type="common">Beet webworm moth</name>
    <dbReference type="NCBI Taxonomy" id="481309"/>
    <lineage>
        <taxon>Eukaryota</taxon>
        <taxon>Metazoa</taxon>
        <taxon>Ecdysozoa</taxon>
        <taxon>Arthropoda</taxon>
        <taxon>Hexapoda</taxon>
        <taxon>Insecta</taxon>
        <taxon>Pterygota</taxon>
        <taxon>Neoptera</taxon>
        <taxon>Endopterygota</taxon>
        <taxon>Lepidoptera</taxon>
        <taxon>Glossata</taxon>
        <taxon>Ditrysia</taxon>
        <taxon>Pyraloidea</taxon>
        <taxon>Crambidae</taxon>
        <taxon>Pyraustinae</taxon>
        <taxon>Loxostege</taxon>
    </lineage>
</organism>
<keyword evidence="4 8" id="KW-0863">Zinc-finger</keyword>
<sequence>MVYDNMNSDYGSGSSSNDSSMSFGGPDRWQGYQQQPVARPKQKSSSYVDLVMGRCTIEDVMQEFRMNGSDSPYSPDDDRAWTHRADDLIGMGPSGAYLRQKSWPDPERTPAVKLPRPAAEWLPPATAVEFTTSTPIEEEPPAAAKIEAITSEQLRVLSSLPNSVLYKLLRELEQDRRQETRTKPKRHSEECRFCKNNGERESYYRSHALKDASGRVACPVLRAFVCKRCGASGDAAHTIKYCPLSTNEERIKSAAMMRSVRLASGRRRVQPPAPAADYVVYDPAPYALQHSDLYAQYGDAAPLDPVWAALEQKLML</sequence>
<dbReference type="InterPro" id="IPR024161">
    <property type="entry name" value="Znf_nanos-typ"/>
</dbReference>
<comment type="caution">
    <text evidence="11">The sequence shown here is derived from an EMBL/GenBank/DDBJ whole genome shotgun (WGS) entry which is preliminary data.</text>
</comment>
<dbReference type="Pfam" id="PF05741">
    <property type="entry name" value="zf-nanos"/>
    <property type="match status" value="1"/>
</dbReference>
<evidence type="ECO:0000256" key="4">
    <source>
        <dbReference type="ARBA" id="ARBA00022771"/>
    </source>
</evidence>
<keyword evidence="2" id="KW-0963">Cytoplasm</keyword>
<protein>
    <recommendedName>
        <fullName evidence="10">Nanos-type domain-containing protein</fullName>
    </recommendedName>
</protein>
<dbReference type="PROSITE" id="PS51522">
    <property type="entry name" value="ZF_NANOS"/>
    <property type="match status" value="1"/>
</dbReference>